<evidence type="ECO:0000313" key="3">
    <source>
        <dbReference type="WBParaSite" id="ASIM_0001097201-mRNA-1"/>
    </source>
</evidence>
<dbReference type="AlphaFoldDB" id="A0A0M3JSL3"/>
<keyword evidence="2" id="KW-1185">Reference proteome</keyword>
<dbReference type="EMBL" id="UYRR01031003">
    <property type="protein sequence ID" value="VDK43126.1"/>
    <property type="molecule type" value="Genomic_DNA"/>
</dbReference>
<dbReference type="WBParaSite" id="ASIM_0001097201-mRNA-1">
    <property type="protein sequence ID" value="ASIM_0001097201-mRNA-1"/>
    <property type="gene ID" value="ASIM_0001097201"/>
</dbReference>
<gene>
    <name evidence="1" type="ORF">ASIM_LOCUS10530</name>
</gene>
<reference evidence="3" key="1">
    <citation type="submission" date="2017-02" db="UniProtKB">
        <authorList>
            <consortium name="WormBaseParasite"/>
        </authorList>
    </citation>
    <scope>IDENTIFICATION</scope>
</reference>
<name>A0A0M3JSL3_ANISI</name>
<reference evidence="1 2" key="2">
    <citation type="submission" date="2018-11" db="EMBL/GenBank/DDBJ databases">
        <authorList>
            <consortium name="Pathogen Informatics"/>
        </authorList>
    </citation>
    <scope>NUCLEOTIDE SEQUENCE [LARGE SCALE GENOMIC DNA]</scope>
</reference>
<evidence type="ECO:0000313" key="2">
    <source>
        <dbReference type="Proteomes" id="UP000267096"/>
    </source>
</evidence>
<organism evidence="3">
    <name type="scientific">Anisakis simplex</name>
    <name type="common">Herring worm</name>
    <dbReference type="NCBI Taxonomy" id="6269"/>
    <lineage>
        <taxon>Eukaryota</taxon>
        <taxon>Metazoa</taxon>
        <taxon>Ecdysozoa</taxon>
        <taxon>Nematoda</taxon>
        <taxon>Chromadorea</taxon>
        <taxon>Rhabditida</taxon>
        <taxon>Spirurina</taxon>
        <taxon>Ascaridomorpha</taxon>
        <taxon>Ascaridoidea</taxon>
        <taxon>Anisakidae</taxon>
        <taxon>Anisakis</taxon>
        <taxon>Anisakis simplex complex</taxon>
    </lineage>
</organism>
<sequence length="86" mass="10088">MNERTGYVKIDECKCGQLIDVLLMYMELLRYATRGRYEQNDAAMKPNAWFGFAYAPLACLRRCHPLLRAFQISPFLVFPLFEAQFD</sequence>
<evidence type="ECO:0000313" key="1">
    <source>
        <dbReference type="EMBL" id="VDK43126.1"/>
    </source>
</evidence>
<dbReference type="Proteomes" id="UP000267096">
    <property type="component" value="Unassembled WGS sequence"/>
</dbReference>
<accession>A0A0M3JSL3</accession>
<proteinExistence type="predicted"/>
<protein>
    <submittedName>
        <fullName evidence="3">Transposase</fullName>
    </submittedName>
</protein>